<reference evidence="6" key="1">
    <citation type="journal article" date="2023" name="Insect Mol. Biol.">
        <title>Genome sequencing provides insights into the evolution of gene families encoding plant cell wall-degrading enzymes in longhorned beetles.</title>
        <authorList>
            <person name="Shin N.R."/>
            <person name="Okamura Y."/>
            <person name="Kirsch R."/>
            <person name="Pauchet Y."/>
        </authorList>
    </citation>
    <scope>NUCLEOTIDE SEQUENCE</scope>
    <source>
        <strain evidence="6">AMC_N1</strain>
    </source>
</reference>
<evidence type="ECO:0000259" key="5">
    <source>
        <dbReference type="Pfam" id="PF05485"/>
    </source>
</evidence>
<dbReference type="GO" id="GO:0003677">
    <property type="term" value="F:DNA binding"/>
    <property type="evidence" value="ECO:0007669"/>
    <property type="project" value="UniProtKB-KW"/>
</dbReference>
<evidence type="ECO:0000256" key="3">
    <source>
        <dbReference type="ARBA" id="ARBA00022833"/>
    </source>
</evidence>
<keyword evidence="4" id="KW-0238">DNA-binding</keyword>
<evidence type="ECO:0000256" key="1">
    <source>
        <dbReference type="ARBA" id="ARBA00022723"/>
    </source>
</evidence>
<gene>
    <name evidence="6" type="ORF">NQ318_010872</name>
</gene>
<dbReference type="Pfam" id="PF05485">
    <property type="entry name" value="THAP"/>
    <property type="match status" value="1"/>
</dbReference>
<comment type="caution">
    <text evidence="6">The sequence shown here is derived from an EMBL/GenBank/DDBJ whole genome shotgun (WGS) entry which is preliminary data.</text>
</comment>
<evidence type="ECO:0000256" key="2">
    <source>
        <dbReference type="ARBA" id="ARBA00022771"/>
    </source>
</evidence>
<keyword evidence="7" id="KW-1185">Reference proteome</keyword>
<proteinExistence type="predicted"/>
<accession>A0AAV8XRH5</accession>
<protein>
    <recommendedName>
        <fullName evidence="5">THAP-type domain-containing protein</fullName>
    </recommendedName>
</protein>
<keyword evidence="2" id="KW-0863">Zinc-finger</keyword>
<name>A0AAV8XRH5_9CUCU</name>
<dbReference type="AlphaFoldDB" id="A0AAV8XRH5"/>
<keyword evidence="1" id="KW-0479">Metal-binding</keyword>
<keyword evidence="3" id="KW-0862">Zinc</keyword>
<sequence>MFTGVQQTPVSAVALNLLNLDLGHTLTAERYESWMQAIGRDPKENLSITHNAICSDHFTQDSHISDGSTLQEGGIDLDISRPSTSFVTKV</sequence>
<feature type="domain" description="THAP-type" evidence="5">
    <location>
        <begin position="28"/>
        <end position="65"/>
    </location>
</feature>
<organism evidence="6 7">
    <name type="scientific">Aromia moschata</name>
    <dbReference type="NCBI Taxonomy" id="1265417"/>
    <lineage>
        <taxon>Eukaryota</taxon>
        <taxon>Metazoa</taxon>
        <taxon>Ecdysozoa</taxon>
        <taxon>Arthropoda</taxon>
        <taxon>Hexapoda</taxon>
        <taxon>Insecta</taxon>
        <taxon>Pterygota</taxon>
        <taxon>Neoptera</taxon>
        <taxon>Endopterygota</taxon>
        <taxon>Coleoptera</taxon>
        <taxon>Polyphaga</taxon>
        <taxon>Cucujiformia</taxon>
        <taxon>Chrysomeloidea</taxon>
        <taxon>Cerambycidae</taxon>
        <taxon>Cerambycinae</taxon>
        <taxon>Callichromatini</taxon>
        <taxon>Aromia</taxon>
    </lineage>
</organism>
<dbReference type="GO" id="GO:0008270">
    <property type="term" value="F:zinc ion binding"/>
    <property type="evidence" value="ECO:0007669"/>
    <property type="project" value="UniProtKB-KW"/>
</dbReference>
<evidence type="ECO:0000313" key="6">
    <source>
        <dbReference type="EMBL" id="KAJ8941168.1"/>
    </source>
</evidence>
<dbReference type="InterPro" id="IPR006612">
    <property type="entry name" value="THAP_Znf"/>
</dbReference>
<evidence type="ECO:0000313" key="7">
    <source>
        <dbReference type="Proteomes" id="UP001162162"/>
    </source>
</evidence>
<dbReference type="Proteomes" id="UP001162162">
    <property type="component" value="Unassembled WGS sequence"/>
</dbReference>
<evidence type="ECO:0000256" key="4">
    <source>
        <dbReference type="ARBA" id="ARBA00023125"/>
    </source>
</evidence>
<dbReference type="EMBL" id="JAPWTK010000385">
    <property type="protein sequence ID" value="KAJ8941168.1"/>
    <property type="molecule type" value="Genomic_DNA"/>
</dbReference>